<dbReference type="GO" id="GO:0003730">
    <property type="term" value="F:mRNA 3'-UTR binding"/>
    <property type="evidence" value="ECO:0007669"/>
    <property type="project" value="TreeGrafter"/>
</dbReference>
<protein>
    <recommendedName>
        <fullName evidence="3">RRM domain-containing protein</fullName>
    </recommendedName>
</protein>
<dbReference type="VEuPathDB" id="VectorBase:GAUT022989"/>
<evidence type="ECO:0000256" key="2">
    <source>
        <dbReference type="PROSITE-ProRule" id="PRU00176"/>
    </source>
</evidence>
<dbReference type="Pfam" id="PF00076">
    <property type="entry name" value="RRM_1"/>
    <property type="match status" value="1"/>
</dbReference>
<dbReference type="GO" id="GO:0000398">
    <property type="term" value="P:mRNA splicing, via spliceosome"/>
    <property type="evidence" value="ECO:0007669"/>
    <property type="project" value="TreeGrafter"/>
</dbReference>
<dbReference type="Gene3D" id="3.30.70.330">
    <property type="match status" value="1"/>
</dbReference>
<dbReference type="InterPro" id="IPR000504">
    <property type="entry name" value="RRM_dom"/>
</dbReference>
<keyword evidence="1 2" id="KW-0694">RNA-binding</keyword>
<dbReference type="STRING" id="7395.A0A1A9V1Q6"/>
<dbReference type="SUPFAM" id="SSF54928">
    <property type="entry name" value="RNA-binding domain, RBD"/>
    <property type="match status" value="1"/>
</dbReference>
<dbReference type="GO" id="GO:0071013">
    <property type="term" value="C:catalytic step 2 spliceosome"/>
    <property type="evidence" value="ECO:0007669"/>
    <property type="project" value="TreeGrafter"/>
</dbReference>
<dbReference type="Proteomes" id="UP000078200">
    <property type="component" value="Unassembled WGS sequence"/>
</dbReference>
<dbReference type="AlphaFoldDB" id="A0A1A9V1Q6"/>
<sequence length="105" mass="12213">MKKNVIKLIVPSRKEIIDTCPGENLQKQTVEAKRALQRPEREASENNNFSVKKFFVGQLKYNHDESCLTEYISEFGKVVSIKILTDKTTGKRRGFAFEEFHDYNL</sequence>
<name>A0A1A9V1Q6_GLOAU</name>
<dbReference type="PANTHER" id="PTHR48026">
    <property type="entry name" value="HOMOLOGOUS TO DROSOPHILA SQD (SQUID) PROTEIN"/>
    <property type="match status" value="1"/>
</dbReference>
<dbReference type="EnsemblMetazoa" id="GAUT022989-RA">
    <property type="protein sequence ID" value="GAUT022989-PA"/>
    <property type="gene ID" value="GAUT022989"/>
</dbReference>
<reference evidence="4" key="1">
    <citation type="submission" date="2020-05" db="UniProtKB">
        <authorList>
            <consortium name="EnsemblMetazoa"/>
        </authorList>
    </citation>
    <scope>IDENTIFICATION</scope>
    <source>
        <strain evidence="4">TTRI</strain>
    </source>
</reference>
<accession>A0A1A9V1Q6</accession>
<evidence type="ECO:0000313" key="5">
    <source>
        <dbReference type="Proteomes" id="UP000078200"/>
    </source>
</evidence>
<proteinExistence type="predicted"/>
<dbReference type="InterPro" id="IPR012677">
    <property type="entry name" value="Nucleotide-bd_a/b_plait_sf"/>
</dbReference>
<organism evidence="4 5">
    <name type="scientific">Glossina austeni</name>
    <name type="common">Savannah tsetse fly</name>
    <dbReference type="NCBI Taxonomy" id="7395"/>
    <lineage>
        <taxon>Eukaryota</taxon>
        <taxon>Metazoa</taxon>
        <taxon>Ecdysozoa</taxon>
        <taxon>Arthropoda</taxon>
        <taxon>Hexapoda</taxon>
        <taxon>Insecta</taxon>
        <taxon>Pterygota</taxon>
        <taxon>Neoptera</taxon>
        <taxon>Endopterygota</taxon>
        <taxon>Diptera</taxon>
        <taxon>Brachycera</taxon>
        <taxon>Muscomorpha</taxon>
        <taxon>Hippoboscoidea</taxon>
        <taxon>Glossinidae</taxon>
        <taxon>Glossina</taxon>
    </lineage>
</organism>
<evidence type="ECO:0000313" key="4">
    <source>
        <dbReference type="EnsemblMetazoa" id="GAUT022989-PA"/>
    </source>
</evidence>
<dbReference type="PROSITE" id="PS50102">
    <property type="entry name" value="RRM"/>
    <property type="match status" value="1"/>
</dbReference>
<evidence type="ECO:0000259" key="3">
    <source>
        <dbReference type="PROSITE" id="PS50102"/>
    </source>
</evidence>
<dbReference type="PANTHER" id="PTHR48026:SF14">
    <property type="entry name" value="HETEROGENEOUS NUCLEAR RIBONUCLEOPROTEIN A1"/>
    <property type="match status" value="1"/>
</dbReference>
<dbReference type="InterPro" id="IPR035979">
    <property type="entry name" value="RBD_domain_sf"/>
</dbReference>
<keyword evidence="5" id="KW-1185">Reference proteome</keyword>
<evidence type="ECO:0000256" key="1">
    <source>
        <dbReference type="ARBA" id="ARBA00022884"/>
    </source>
</evidence>
<feature type="domain" description="RRM" evidence="3">
    <location>
        <begin position="52"/>
        <end position="105"/>
    </location>
</feature>